<comment type="caution">
    <text evidence="2">The sequence shown here is derived from an EMBL/GenBank/DDBJ whole genome shotgun (WGS) entry which is preliminary data.</text>
</comment>
<dbReference type="InterPro" id="IPR021214">
    <property type="entry name" value="DUF2568"/>
</dbReference>
<sequence length="112" mass="11487">MGRRLFYANEALAFVLEIAALVALGWWGFTRDGGFALRALLGVGAPLAGAVIWGLFAAPRATFKIPAAGVLAVKAVFFLAAALAADAVWNPTTAAVFAVIVVANIAVATTGR</sequence>
<feature type="transmembrane region" description="Helical" evidence="1">
    <location>
        <begin position="12"/>
        <end position="29"/>
    </location>
</feature>
<reference evidence="2 3" key="1">
    <citation type="submission" date="2018-11" db="EMBL/GenBank/DDBJ databases">
        <title>Sequencing the genomes of 1000 actinobacteria strains.</title>
        <authorList>
            <person name="Klenk H.-P."/>
        </authorList>
    </citation>
    <scope>NUCLEOTIDE SEQUENCE [LARGE SCALE GENOMIC DNA]</scope>
    <source>
        <strain evidence="2 3">DSM 44254</strain>
    </source>
</reference>
<keyword evidence="3" id="KW-1185">Reference proteome</keyword>
<keyword evidence="1" id="KW-0812">Transmembrane</keyword>
<dbReference type="RefSeq" id="WP_123665808.1">
    <property type="nucleotide sequence ID" value="NZ_RJKE01000001.1"/>
</dbReference>
<proteinExistence type="predicted"/>
<evidence type="ECO:0000313" key="3">
    <source>
        <dbReference type="Proteomes" id="UP000272400"/>
    </source>
</evidence>
<keyword evidence="1" id="KW-1133">Transmembrane helix</keyword>
<feature type="transmembrane region" description="Helical" evidence="1">
    <location>
        <begin position="35"/>
        <end position="58"/>
    </location>
</feature>
<gene>
    <name evidence="2" type="ORF">EDD29_3974</name>
</gene>
<dbReference type="EMBL" id="RJKE01000001">
    <property type="protein sequence ID" value="ROO86408.1"/>
    <property type="molecule type" value="Genomic_DNA"/>
</dbReference>
<name>A0A3N1D039_9ACTN</name>
<dbReference type="Proteomes" id="UP000272400">
    <property type="component" value="Unassembled WGS sequence"/>
</dbReference>
<evidence type="ECO:0000256" key="1">
    <source>
        <dbReference type="SAM" id="Phobius"/>
    </source>
</evidence>
<accession>A0A3N1D039</accession>
<dbReference type="Pfam" id="PF10823">
    <property type="entry name" value="DUF2568"/>
    <property type="match status" value="1"/>
</dbReference>
<protein>
    <submittedName>
        <fullName evidence="2">Uncharacterized protein DUF2568</fullName>
    </submittedName>
</protein>
<dbReference type="OrthoDB" id="4338809at2"/>
<feature type="transmembrane region" description="Helical" evidence="1">
    <location>
        <begin position="91"/>
        <end position="111"/>
    </location>
</feature>
<keyword evidence="1" id="KW-0472">Membrane</keyword>
<evidence type="ECO:0000313" key="2">
    <source>
        <dbReference type="EMBL" id="ROO86408.1"/>
    </source>
</evidence>
<organism evidence="2 3">
    <name type="scientific">Actinocorallia herbida</name>
    <dbReference type="NCBI Taxonomy" id="58109"/>
    <lineage>
        <taxon>Bacteria</taxon>
        <taxon>Bacillati</taxon>
        <taxon>Actinomycetota</taxon>
        <taxon>Actinomycetes</taxon>
        <taxon>Streptosporangiales</taxon>
        <taxon>Thermomonosporaceae</taxon>
        <taxon>Actinocorallia</taxon>
    </lineage>
</organism>
<dbReference type="AlphaFoldDB" id="A0A3N1D039"/>
<feature type="transmembrane region" description="Helical" evidence="1">
    <location>
        <begin position="65"/>
        <end position="85"/>
    </location>
</feature>